<dbReference type="Gene3D" id="3.10.10.10">
    <property type="entry name" value="HIV Type 1 Reverse Transcriptase, subunit A, domain 1"/>
    <property type="match status" value="1"/>
</dbReference>
<accession>A0A915IDE0</accession>
<proteinExistence type="predicted"/>
<evidence type="ECO:0000313" key="2">
    <source>
        <dbReference type="WBParaSite" id="nRc.2.0.1.t11808-RA"/>
    </source>
</evidence>
<dbReference type="AlphaFoldDB" id="A0A915IDE0"/>
<sequence>MANSMGKFPDFEHHITLTDDGIIIAPPVRQVPIARHASVEKEVEQMVTDDIWEGVTRSSAWALNLFTVPNHPQSNSKVEVFNCCI</sequence>
<dbReference type="WBParaSite" id="nRc.2.0.1.t11808-RA">
    <property type="protein sequence ID" value="nRc.2.0.1.t11808-RA"/>
    <property type="gene ID" value="nRc.2.0.1.g11808"/>
</dbReference>
<dbReference type="Proteomes" id="UP000887565">
    <property type="component" value="Unplaced"/>
</dbReference>
<name>A0A915IDE0_ROMCU</name>
<keyword evidence="1" id="KW-1185">Reference proteome</keyword>
<evidence type="ECO:0000313" key="1">
    <source>
        <dbReference type="Proteomes" id="UP000887565"/>
    </source>
</evidence>
<protein>
    <submittedName>
        <fullName evidence="2">Uncharacterized protein</fullName>
    </submittedName>
</protein>
<reference evidence="2" key="1">
    <citation type="submission" date="2022-11" db="UniProtKB">
        <authorList>
            <consortium name="WormBaseParasite"/>
        </authorList>
    </citation>
    <scope>IDENTIFICATION</scope>
</reference>
<organism evidence="1 2">
    <name type="scientific">Romanomermis culicivorax</name>
    <name type="common">Nematode worm</name>
    <dbReference type="NCBI Taxonomy" id="13658"/>
    <lineage>
        <taxon>Eukaryota</taxon>
        <taxon>Metazoa</taxon>
        <taxon>Ecdysozoa</taxon>
        <taxon>Nematoda</taxon>
        <taxon>Enoplea</taxon>
        <taxon>Dorylaimia</taxon>
        <taxon>Mermithida</taxon>
        <taxon>Mermithoidea</taxon>
        <taxon>Mermithidae</taxon>
        <taxon>Romanomermis</taxon>
    </lineage>
</organism>